<comment type="caution">
    <text evidence="3">The sequence shown here is derived from an EMBL/GenBank/DDBJ whole genome shotgun (WGS) entry which is preliminary data.</text>
</comment>
<dbReference type="Proteomes" id="UP000549457">
    <property type="component" value="Unassembled WGS sequence"/>
</dbReference>
<dbReference type="Gene3D" id="1.10.10.2520">
    <property type="entry name" value="Cell wall hydrolase SleB, domain 1"/>
    <property type="match status" value="1"/>
</dbReference>
<sequence length="236" mass="24852">MSRQSVLACVGAVCLSLAGLPSLAIAGPFGDEAARAVAREQLALTSASDRLDAVAASARPLSRDENTTVASRETEAPDVSELASAASLSFSALDALPPATGDAQWQCLAEAIYFESRGEPIAGQIAVAEVVLNRTRSRSFPGTICGVTKQGVGSGRGCQFSYACDGLSDVMKASAARDRSEKLARLMIDGHPRIVSGGATYFHTRTIRPDWSRKFDRTVTIGQHMFYRPATQVAGG</sequence>
<feature type="signal peptide" evidence="1">
    <location>
        <begin position="1"/>
        <end position="26"/>
    </location>
</feature>
<proteinExistence type="predicted"/>
<feature type="chain" id="PRO_5032709999" evidence="1">
    <location>
        <begin position="27"/>
        <end position="236"/>
    </location>
</feature>
<dbReference type="Pfam" id="PF07486">
    <property type="entry name" value="Hydrolase_2"/>
    <property type="match status" value="1"/>
</dbReference>
<dbReference type="AlphaFoldDB" id="A0A840SLF5"/>
<evidence type="ECO:0000256" key="1">
    <source>
        <dbReference type="SAM" id="SignalP"/>
    </source>
</evidence>
<reference evidence="3 4" key="1">
    <citation type="submission" date="2020-08" db="EMBL/GenBank/DDBJ databases">
        <title>Genomic Encyclopedia of Type Strains, Phase IV (KMG-IV): sequencing the most valuable type-strain genomes for metagenomic binning, comparative biology and taxonomic classification.</title>
        <authorList>
            <person name="Goeker M."/>
        </authorList>
    </citation>
    <scope>NUCLEOTIDE SEQUENCE [LARGE SCALE GENOMIC DNA]</scope>
    <source>
        <strain evidence="3 4">DSM 101730</strain>
    </source>
</reference>
<evidence type="ECO:0000259" key="2">
    <source>
        <dbReference type="Pfam" id="PF07486"/>
    </source>
</evidence>
<protein>
    <submittedName>
        <fullName evidence="3">Spore germination cell wall hydrolase CwlJ-like protein</fullName>
    </submittedName>
</protein>
<dbReference type="InterPro" id="IPR042047">
    <property type="entry name" value="SleB_dom1"/>
</dbReference>
<dbReference type="InterPro" id="IPR011105">
    <property type="entry name" value="Cell_wall_hydrolase_SleB"/>
</dbReference>
<dbReference type="EMBL" id="JACHFM010000001">
    <property type="protein sequence ID" value="MBB5221455.1"/>
    <property type="molecule type" value="Genomic_DNA"/>
</dbReference>
<dbReference type="RefSeq" id="WP_184147819.1">
    <property type="nucleotide sequence ID" value="NZ_JACHFM010000001.1"/>
</dbReference>
<dbReference type="GO" id="GO:0016787">
    <property type="term" value="F:hydrolase activity"/>
    <property type="evidence" value="ECO:0007669"/>
    <property type="project" value="UniProtKB-KW"/>
</dbReference>
<name>A0A840SLF5_9RHOB</name>
<gene>
    <name evidence="3" type="ORF">HNP73_001376</name>
</gene>
<keyword evidence="3" id="KW-0378">Hydrolase</keyword>
<organism evidence="3 4">
    <name type="scientific">Amaricoccus macauensis</name>
    <dbReference type="NCBI Taxonomy" id="57001"/>
    <lineage>
        <taxon>Bacteria</taxon>
        <taxon>Pseudomonadati</taxon>
        <taxon>Pseudomonadota</taxon>
        <taxon>Alphaproteobacteria</taxon>
        <taxon>Rhodobacterales</taxon>
        <taxon>Paracoccaceae</taxon>
        <taxon>Amaricoccus</taxon>
    </lineage>
</organism>
<accession>A0A840SLF5</accession>
<evidence type="ECO:0000313" key="4">
    <source>
        <dbReference type="Proteomes" id="UP000549457"/>
    </source>
</evidence>
<evidence type="ECO:0000313" key="3">
    <source>
        <dbReference type="EMBL" id="MBB5221455.1"/>
    </source>
</evidence>
<feature type="domain" description="Cell wall hydrolase SleB" evidence="2">
    <location>
        <begin position="118"/>
        <end position="227"/>
    </location>
</feature>
<keyword evidence="1" id="KW-0732">Signal</keyword>
<keyword evidence="4" id="KW-1185">Reference proteome</keyword>